<dbReference type="Gene3D" id="2.30.30.240">
    <property type="entry name" value="PRC-barrel domain"/>
    <property type="match status" value="1"/>
</dbReference>
<feature type="domain" description="PRC-barrel" evidence="1">
    <location>
        <begin position="5"/>
        <end position="73"/>
    </location>
</feature>
<dbReference type="Proteomes" id="UP000216752">
    <property type="component" value="Chromosome"/>
</dbReference>
<dbReference type="InterPro" id="IPR027275">
    <property type="entry name" value="PRC-brl_dom"/>
</dbReference>
<dbReference type="Pfam" id="PF05239">
    <property type="entry name" value="PRC"/>
    <property type="match status" value="1"/>
</dbReference>
<gene>
    <name evidence="2" type="ORF">SPSIL_029130</name>
</gene>
<evidence type="ECO:0000313" key="3">
    <source>
        <dbReference type="Proteomes" id="UP000216752"/>
    </source>
</evidence>
<reference evidence="2" key="1">
    <citation type="submission" date="2024-05" db="EMBL/GenBank/DDBJ databases">
        <title>Isolation and characterization of Sporomusa carbonis sp. nov., a carboxydotrophic hydrogenogen in the genus of Sporomusa isolated from a charcoal burning pile.</title>
        <authorList>
            <person name="Boeer T."/>
            <person name="Rosenbaum F."/>
            <person name="Eysell L."/>
            <person name="Mueller V."/>
            <person name="Daniel R."/>
            <person name="Poehlein A."/>
        </authorList>
    </citation>
    <scope>NUCLEOTIDE SEQUENCE [LARGE SCALE GENOMIC DNA]</scope>
    <source>
        <strain evidence="2">DSM 10669</strain>
    </source>
</reference>
<keyword evidence="3" id="KW-1185">Reference proteome</keyword>
<dbReference type="EMBL" id="CP155573">
    <property type="protein sequence ID" value="XFO66753.1"/>
    <property type="molecule type" value="Genomic_DNA"/>
</dbReference>
<accession>A0ABZ3IMW2</accession>
<proteinExistence type="predicted"/>
<evidence type="ECO:0000313" key="2">
    <source>
        <dbReference type="EMBL" id="XFO66753.1"/>
    </source>
</evidence>
<dbReference type="RefSeq" id="WP_094606345.1">
    <property type="nucleotide sequence ID" value="NZ_CP155573.1"/>
</dbReference>
<organism evidence="2 3">
    <name type="scientific">Sporomusa silvacetica DSM 10669</name>
    <dbReference type="NCBI Taxonomy" id="1123289"/>
    <lineage>
        <taxon>Bacteria</taxon>
        <taxon>Bacillati</taxon>
        <taxon>Bacillota</taxon>
        <taxon>Negativicutes</taxon>
        <taxon>Selenomonadales</taxon>
        <taxon>Sporomusaceae</taxon>
        <taxon>Sporomusa</taxon>
    </lineage>
</organism>
<sequence>MKKSVDIIGQPIISITEGKELGNVKELLVNYSNGTIAALVIDDGKWYLGAKLLPFNAIAGLGESAVTINNSSDIIAITDQPEFEKMFETGVKIIGTKVLTKGGKIQGKINEFIVDNSGKIITCELEKTDGEVVELPAQNIVTFGKAVLIVSDSDEVSTISAANSVEVIETIPTVTVQPEPVVEPELEPIPAKLDPIPVSQAEIAAPTPANEVHEAEQQPVDDSAKKFDDKHRKFLLGKKAARRIETDNGMLIVDQGGEITEEVLQKAKLAGKFVELSMNIQ</sequence>
<dbReference type="InterPro" id="IPR011033">
    <property type="entry name" value="PRC_barrel-like_sf"/>
</dbReference>
<name>A0ABZ3IMW2_9FIRM</name>
<evidence type="ECO:0000259" key="1">
    <source>
        <dbReference type="Pfam" id="PF05239"/>
    </source>
</evidence>
<protein>
    <recommendedName>
        <fullName evidence="1">PRC-barrel domain-containing protein</fullName>
    </recommendedName>
</protein>
<dbReference type="SUPFAM" id="SSF50346">
    <property type="entry name" value="PRC-barrel domain"/>
    <property type="match status" value="2"/>
</dbReference>